<keyword evidence="3" id="KW-1185">Reference proteome</keyword>
<dbReference type="PROSITE" id="PS50005">
    <property type="entry name" value="TPR"/>
    <property type="match status" value="2"/>
</dbReference>
<feature type="repeat" description="TPR" evidence="1">
    <location>
        <begin position="372"/>
        <end position="405"/>
    </location>
</feature>
<dbReference type="PANTHER" id="PTHR19959">
    <property type="entry name" value="KINESIN LIGHT CHAIN"/>
    <property type="match status" value="1"/>
</dbReference>
<name>W2CND4_9BACT</name>
<sequence>MVSAPPTSSDRLRLNNALERYIQNATSYERLDADTRAFIDCFKKRLSEQPAAHNYLMTLRADEQAKNEKQNLLEHHRTQESMQGLMNRMEELNMAPQYIRALLKELPIEQGLERTELALGAMLANGRIHSEGTKCLVAEFVRFLFEHTDKIAEEARRLREAGDSYLAETLEEIKRVLTGESEQSLTTVYEGFKTREKQKEVRVLQELIEAAQIQFSFGEARGFYERLIELAPTIEHHFKYAYLLQSLNDFEKAINLYEMVLKELRELAKQNPEAYNPDMALTLNTLGCLLRVANDFKQAQSHFEEALEIYRKLTKLNPEAYNPYVAMSLNNLGCLLRVTNDFKQAQAHFEEALEIRRELAKQNPEAYKPHMATTLNNLGNLLRDTNDLKQAQAYFEEALEIYRELAKQNPEVYKPYVALTLNNSGILLYDTNDLSKPKLTTRRR</sequence>
<dbReference type="PATRIC" id="fig|1411021.3.peg.2002"/>
<protein>
    <recommendedName>
        <fullName evidence="4">Tetratricopeptide repeat protein</fullName>
    </recommendedName>
</protein>
<dbReference type="AlphaFoldDB" id="W2CND4"/>
<gene>
    <name evidence="2" type="ORF">T231_14820</name>
</gene>
<evidence type="ECO:0000256" key="1">
    <source>
        <dbReference type="PROSITE-ProRule" id="PRU00339"/>
    </source>
</evidence>
<dbReference type="Proteomes" id="UP000018874">
    <property type="component" value="Unassembled WGS sequence"/>
</dbReference>
<dbReference type="SMART" id="SM00028">
    <property type="entry name" value="TPR"/>
    <property type="match status" value="4"/>
</dbReference>
<comment type="caution">
    <text evidence="2">The sequence shown here is derived from an EMBL/GenBank/DDBJ whole genome shotgun (WGS) entry which is preliminary data.</text>
</comment>
<dbReference type="EMBL" id="AYYD01001231">
    <property type="protein sequence ID" value="ETK07947.1"/>
    <property type="molecule type" value="Genomic_DNA"/>
</dbReference>
<dbReference type="Pfam" id="PF13374">
    <property type="entry name" value="TPR_10"/>
    <property type="match status" value="2"/>
</dbReference>
<dbReference type="PANTHER" id="PTHR19959:SF119">
    <property type="entry name" value="FUNGAL LIPASE-LIKE DOMAIN-CONTAINING PROTEIN"/>
    <property type="match status" value="1"/>
</dbReference>
<proteinExistence type="predicted"/>
<dbReference type="SUPFAM" id="SSF48452">
    <property type="entry name" value="TPR-like"/>
    <property type="match status" value="1"/>
</dbReference>
<keyword evidence="1" id="KW-0802">TPR repeat</keyword>
<evidence type="ECO:0008006" key="4">
    <source>
        <dbReference type="Google" id="ProtNLM"/>
    </source>
</evidence>
<evidence type="ECO:0000313" key="2">
    <source>
        <dbReference type="EMBL" id="ETK07947.1"/>
    </source>
</evidence>
<evidence type="ECO:0000313" key="3">
    <source>
        <dbReference type="Proteomes" id="UP000018874"/>
    </source>
</evidence>
<dbReference type="Gene3D" id="1.25.40.10">
    <property type="entry name" value="Tetratricopeptide repeat domain"/>
    <property type="match status" value="2"/>
</dbReference>
<organism evidence="2 3">
    <name type="scientific">Tannerella sp. oral taxon BU063 isolate Cell 6/7/9</name>
    <dbReference type="NCBI Taxonomy" id="1411021"/>
    <lineage>
        <taxon>Bacteria</taxon>
        <taxon>Pseudomonadati</taxon>
        <taxon>Bacteroidota</taxon>
        <taxon>Bacteroidia</taxon>
        <taxon>Bacteroidales</taxon>
        <taxon>Tannerellaceae</taxon>
        <taxon>Tannerella</taxon>
    </lineage>
</organism>
<feature type="repeat" description="TPR" evidence="1">
    <location>
        <begin position="326"/>
        <end position="359"/>
    </location>
</feature>
<dbReference type="InterPro" id="IPR019734">
    <property type="entry name" value="TPR_rpt"/>
</dbReference>
<reference evidence="2 3" key="1">
    <citation type="submission" date="2013-11" db="EMBL/GenBank/DDBJ databases">
        <title>Single cell genomics of uncultured Tannerella BU063 (oral taxon 286).</title>
        <authorList>
            <person name="Beall C.J."/>
            <person name="Campbell A.G."/>
            <person name="Griffen A.L."/>
            <person name="Podar M."/>
            <person name="Leys E.J."/>
        </authorList>
    </citation>
    <scope>NUCLEOTIDE SEQUENCE [LARGE SCALE GENOMIC DNA]</scope>
    <source>
        <strain evidence="2">Cell 6/7/9</strain>
    </source>
</reference>
<accession>W2CND4</accession>
<dbReference type="Pfam" id="PF13424">
    <property type="entry name" value="TPR_12"/>
    <property type="match status" value="1"/>
</dbReference>
<dbReference type="InterPro" id="IPR011990">
    <property type="entry name" value="TPR-like_helical_dom_sf"/>
</dbReference>